<organism evidence="1 2">
    <name type="scientific">Botrimarina mediterranea</name>
    <dbReference type="NCBI Taxonomy" id="2528022"/>
    <lineage>
        <taxon>Bacteria</taxon>
        <taxon>Pseudomonadati</taxon>
        <taxon>Planctomycetota</taxon>
        <taxon>Planctomycetia</taxon>
        <taxon>Pirellulales</taxon>
        <taxon>Lacipirellulaceae</taxon>
        <taxon>Botrimarina</taxon>
    </lineage>
</organism>
<evidence type="ECO:0008006" key="3">
    <source>
        <dbReference type="Google" id="ProtNLM"/>
    </source>
</evidence>
<reference evidence="1 2" key="1">
    <citation type="submission" date="2019-02" db="EMBL/GenBank/DDBJ databases">
        <title>Deep-cultivation of Planctomycetes and their phenomic and genomic characterization uncovers novel biology.</title>
        <authorList>
            <person name="Wiegand S."/>
            <person name="Jogler M."/>
            <person name="Boedeker C."/>
            <person name="Pinto D."/>
            <person name="Vollmers J."/>
            <person name="Rivas-Marin E."/>
            <person name="Kohn T."/>
            <person name="Peeters S.H."/>
            <person name="Heuer A."/>
            <person name="Rast P."/>
            <person name="Oberbeckmann S."/>
            <person name="Bunk B."/>
            <person name="Jeske O."/>
            <person name="Meyerdierks A."/>
            <person name="Storesund J.E."/>
            <person name="Kallscheuer N."/>
            <person name="Luecker S."/>
            <person name="Lage O.M."/>
            <person name="Pohl T."/>
            <person name="Merkel B.J."/>
            <person name="Hornburger P."/>
            <person name="Mueller R.-W."/>
            <person name="Bruemmer F."/>
            <person name="Labrenz M."/>
            <person name="Spormann A.M."/>
            <person name="Op den Camp H."/>
            <person name="Overmann J."/>
            <person name="Amann R."/>
            <person name="Jetten M.S.M."/>
            <person name="Mascher T."/>
            <person name="Medema M.H."/>
            <person name="Devos D.P."/>
            <person name="Kaster A.-K."/>
            <person name="Ovreas L."/>
            <person name="Rohde M."/>
            <person name="Galperin M.Y."/>
            <person name="Jogler C."/>
        </authorList>
    </citation>
    <scope>NUCLEOTIDE SEQUENCE [LARGE SCALE GENOMIC DNA]</scope>
    <source>
        <strain evidence="1 2">Spa11</strain>
    </source>
</reference>
<dbReference type="KEGG" id="bmei:Spa11_04980"/>
<accession>A0A518K3E7</accession>
<evidence type="ECO:0000313" key="1">
    <source>
        <dbReference type="EMBL" id="QDV72324.1"/>
    </source>
</evidence>
<sequence>MPLDSATIVRQVLQLHADAVERWHGQPLDNPYTGLLGVVCQQHQYNFQLWHEEDIARRTDVTDAQIAQVKRNIDGFNQRRNDWIERIDETLLEMLESQGVAAPESAPLNTETPGSAMDRLSIMSLRVFHMEEELARPDATEEHLSRVEPKRQRCVLQRADLSNSLQELLGDIFAGSKRLRVYRQMKMYNDPTLNPQLYKTQRKAG</sequence>
<name>A0A518K3E7_9BACT</name>
<keyword evidence="2" id="KW-1185">Reference proteome</keyword>
<gene>
    <name evidence="1" type="ORF">Spa11_04980</name>
</gene>
<dbReference type="Proteomes" id="UP000316426">
    <property type="component" value="Chromosome"/>
</dbReference>
<proteinExistence type="predicted"/>
<protein>
    <recommendedName>
        <fullName evidence="3">DUF4254 domain-containing protein</fullName>
    </recommendedName>
</protein>
<dbReference type="EMBL" id="CP036349">
    <property type="protein sequence ID" value="QDV72324.1"/>
    <property type="molecule type" value="Genomic_DNA"/>
</dbReference>
<dbReference type="InterPro" id="IPR025350">
    <property type="entry name" value="DUF4254"/>
</dbReference>
<dbReference type="RefSeq" id="WP_145106742.1">
    <property type="nucleotide sequence ID" value="NZ_CP036349.1"/>
</dbReference>
<dbReference type="AlphaFoldDB" id="A0A518K3E7"/>
<evidence type="ECO:0000313" key="2">
    <source>
        <dbReference type="Proteomes" id="UP000316426"/>
    </source>
</evidence>
<dbReference type="Pfam" id="PF14063">
    <property type="entry name" value="DUF4254"/>
    <property type="match status" value="1"/>
</dbReference>